<protein>
    <submittedName>
        <fullName evidence="1">Uncharacterized protein</fullName>
    </submittedName>
</protein>
<gene>
    <name evidence="1" type="ORF">HUV48_14035</name>
</gene>
<proteinExistence type="predicted"/>
<evidence type="ECO:0000313" key="1">
    <source>
        <dbReference type="EMBL" id="NVD46128.1"/>
    </source>
</evidence>
<dbReference type="AlphaFoldDB" id="A0A850H8G0"/>
<keyword evidence="2" id="KW-1185">Reference proteome</keyword>
<name>A0A850H8G0_9SPHN</name>
<reference evidence="1 2" key="1">
    <citation type="submission" date="2020-06" db="EMBL/GenBank/DDBJ databases">
        <title>Altererythrobacter sp. HHU K3-1.</title>
        <authorList>
            <person name="Zhang D."/>
            <person name="Xue H."/>
        </authorList>
    </citation>
    <scope>NUCLEOTIDE SEQUENCE [LARGE SCALE GENOMIC DNA]</scope>
    <source>
        <strain evidence="1 2">HHU K3-1</strain>
    </source>
</reference>
<evidence type="ECO:0000313" key="2">
    <source>
        <dbReference type="Proteomes" id="UP000561438"/>
    </source>
</evidence>
<dbReference type="EMBL" id="JABWGV010000010">
    <property type="protein sequence ID" value="NVD46128.1"/>
    <property type="molecule type" value="Genomic_DNA"/>
</dbReference>
<accession>A0A850H8G0</accession>
<sequence length="188" mass="21414">MLEYRPGKFSKDFATAEGKKLWEVLNRDANIARMETATDLGQPALKPLEDILLIEIGEPITDDRMKQMAGHMVRQIMESRGFVHDADGIKLASAPFYKASRYRRPVPDEIVLHLFRDSGDPNQLALTDIRDDSKLPSPKVGKRWTYYNSISSPLKASVGFGFNLKKAAKVIKKQGYFLHRRERILRPA</sequence>
<dbReference type="Proteomes" id="UP000561438">
    <property type="component" value="Unassembled WGS sequence"/>
</dbReference>
<organism evidence="1 2">
    <name type="scientific">Qipengyuania atrilutea</name>
    <dbReference type="NCBI Taxonomy" id="2744473"/>
    <lineage>
        <taxon>Bacteria</taxon>
        <taxon>Pseudomonadati</taxon>
        <taxon>Pseudomonadota</taxon>
        <taxon>Alphaproteobacteria</taxon>
        <taxon>Sphingomonadales</taxon>
        <taxon>Erythrobacteraceae</taxon>
        <taxon>Qipengyuania</taxon>
    </lineage>
</organism>
<dbReference type="RefSeq" id="WP_176268358.1">
    <property type="nucleotide sequence ID" value="NZ_JABWGV010000010.1"/>
</dbReference>
<comment type="caution">
    <text evidence="1">The sequence shown here is derived from an EMBL/GenBank/DDBJ whole genome shotgun (WGS) entry which is preliminary data.</text>
</comment>